<accession>U9T3U0</accession>
<dbReference type="EMBL" id="KI296025">
    <property type="protein sequence ID" value="ESA02022.1"/>
    <property type="molecule type" value="Genomic_DNA"/>
</dbReference>
<name>U9T3U0_RHIID</name>
<dbReference type="VEuPathDB" id="FungiDB:RhiirFUN_025375"/>
<organism evidence="1">
    <name type="scientific">Rhizophagus irregularis (strain DAOM 181602 / DAOM 197198 / MUCL 43194)</name>
    <name type="common">Arbuscular mycorrhizal fungus</name>
    <name type="synonym">Glomus intraradices</name>
    <dbReference type="NCBI Taxonomy" id="747089"/>
    <lineage>
        <taxon>Eukaryota</taxon>
        <taxon>Fungi</taxon>
        <taxon>Fungi incertae sedis</taxon>
        <taxon>Mucoromycota</taxon>
        <taxon>Glomeromycotina</taxon>
        <taxon>Glomeromycetes</taxon>
        <taxon>Glomerales</taxon>
        <taxon>Glomeraceae</taxon>
        <taxon>Rhizophagus</taxon>
    </lineage>
</organism>
<dbReference type="HOGENOM" id="CLU_1289541_0_0_1"/>
<evidence type="ECO:0000313" key="1">
    <source>
        <dbReference type="EMBL" id="ESA02022.1"/>
    </source>
</evidence>
<reference evidence="1" key="1">
    <citation type="submission" date="2013-07" db="EMBL/GenBank/DDBJ databases">
        <title>The genome of an arbuscular mycorrhizal fungus provides insights into the evolution of the oldest plant symbiosis.</title>
        <authorList>
            <consortium name="DOE Joint Genome Institute"/>
            <person name="Tisserant E."/>
            <person name="Malbreil M."/>
            <person name="Kuo A."/>
            <person name="Kohler A."/>
            <person name="Symeonidi A."/>
            <person name="Balestrini R."/>
            <person name="Charron P."/>
            <person name="Duensing N."/>
            <person name="Frei-dit-Frey N."/>
            <person name="Gianinazzi-Pearson V."/>
            <person name="Gilbert B."/>
            <person name="Handa Y."/>
            <person name="Hijri M."/>
            <person name="Kaul R."/>
            <person name="Kawaguchi M."/>
            <person name="Krajinski F."/>
            <person name="Lammers P."/>
            <person name="Lapierre D."/>
            <person name="Masclaux F.G."/>
            <person name="Murat C."/>
            <person name="Morin E."/>
            <person name="Ndikumana S."/>
            <person name="Pagni M."/>
            <person name="Petitpierre D."/>
            <person name="Requena N."/>
            <person name="Rosikiewicz P."/>
            <person name="Riley R."/>
            <person name="Saito K."/>
            <person name="San Clemente H."/>
            <person name="Shapiro H."/>
            <person name="van Tuinen D."/>
            <person name="Becard G."/>
            <person name="Bonfante P."/>
            <person name="Paszkowski U."/>
            <person name="Shachar-Hill Y."/>
            <person name="Young J.P."/>
            <person name="Sanders I.R."/>
            <person name="Henrissat B."/>
            <person name="Rensing S.A."/>
            <person name="Grigoriev I.V."/>
            <person name="Corradi N."/>
            <person name="Roux C."/>
            <person name="Martin F."/>
        </authorList>
    </citation>
    <scope>NUCLEOTIDE SEQUENCE</scope>
    <source>
        <strain evidence="1">DAOM 197198</strain>
    </source>
</reference>
<gene>
    <name evidence="1" type="ORF">GLOINDRAFT_6917</name>
</gene>
<dbReference type="AlphaFoldDB" id="U9T3U0"/>
<sequence>MECLVKEQLVTTQELKTLGEEMEETLDFFNSSGDERDYSRGRLADPFIEETHIQPEEMEDQIICDSESNDERNGEICTLTRPLPSGLSNRTNRTSLPEFLIIVIAIDVRTKFDCLHGNMDSSILFRIFPKDHSEMTTSNVGNIALVNILVDKNTIRMKDVYSSYGKILNVNVLFNVEINGMMLRNIITSKARFTNLCNSNSSGSSVKASLETRC</sequence>
<proteinExistence type="predicted"/>
<protein>
    <submittedName>
        <fullName evidence="1">Uncharacterized protein</fullName>
    </submittedName>
</protein>